<evidence type="ECO:0000256" key="1">
    <source>
        <dbReference type="SAM" id="MobiDB-lite"/>
    </source>
</evidence>
<sequence length="172" mass="18529">MNDAADYERLLDLQVLSAWTLDRQRVHTGDERDYGAARATLQAALRAQHVPGDRPWSARLRARRVEKHLRGLEAASRQAARHAEGLRTAYADHTRTLAALPEQREAKRRAKELRKAGQAAIEGATAKSLHKTATAAAAFGQEQGAGAAGGQAPAAPDAGQVRGISDLWQRGA</sequence>
<comment type="caution">
    <text evidence="2">The sequence shown here is derived from an EMBL/GenBank/DDBJ whole genome shotgun (WGS) entry which is preliminary data.</text>
</comment>
<protein>
    <submittedName>
        <fullName evidence="2">Uncharacterized protein</fullName>
    </submittedName>
</protein>
<organism evidence="2 3">
    <name type="scientific">Streptomyces taklimakanensis</name>
    <dbReference type="NCBI Taxonomy" id="2569853"/>
    <lineage>
        <taxon>Bacteria</taxon>
        <taxon>Bacillati</taxon>
        <taxon>Actinomycetota</taxon>
        <taxon>Actinomycetes</taxon>
        <taxon>Kitasatosporales</taxon>
        <taxon>Streptomycetaceae</taxon>
        <taxon>Streptomyces</taxon>
    </lineage>
</organism>
<keyword evidence="3" id="KW-1185">Reference proteome</keyword>
<reference evidence="2 3" key="1">
    <citation type="submission" date="2019-11" db="EMBL/GenBank/DDBJ databases">
        <authorList>
            <person name="Yuan L."/>
        </authorList>
    </citation>
    <scope>NUCLEOTIDE SEQUENCE [LARGE SCALE GENOMIC DNA]</scope>
    <source>
        <strain evidence="2 3">TRM43335</strain>
    </source>
</reference>
<evidence type="ECO:0000313" key="3">
    <source>
        <dbReference type="Proteomes" id="UP000473014"/>
    </source>
</evidence>
<dbReference type="AlphaFoldDB" id="A0A6G2BL33"/>
<dbReference type="Proteomes" id="UP000473014">
    <property type="component" value="Unassembled WGS sequence"/>
</dbReference>
<feature type="region of interest" description="Disordered" evidence="1">
    <location>
        <begin position="143"/>
        <end position="172"/>
    </location>
</feature>
<feature type="compositionally biased region" description="Low complexity" evidence="1">
    <location>
        <begin position="143"/>
        <end position="160"/>
    </location>
</feature>
<evidence type="ECO:0000313" key="2">
    <source>
        <dbReference type="EMBL" id="MTE22612.1"/>
    </source>
</evidence>
<gene>
    <name evidence="2" type="ORF">F0L17_26655</name>
</gene>
<name>A0A6G2BL33_9ACTN</name>
<accession>A0A6G2BL33</accession>
<dbReference type="EMBL" id="WIXO01000003">
    <property type="protein sequence ID" value="MTE22612.1"/>
    <property type="molecule type" value="Genomic_DNA"/>
</dbReference>
<proteinExistence type="predicted"/>